<name>A0A4Y8JWE8_9MICO</name>
<proteinExistence type="predicted"/>
<dbReference type="Proteomes" id="UP000297472">
    <property type="component" value="Unassembled WGS sequence"/>
</dbReference>
<dbReference type="OrthoDB" id="9996982at2"/>
<keyword evidence="2" id="KW-1185">Reference proteome</keyword>
<organism evidence="1 2">
    <name type="scientific">Cryobacterium cryoconiti</name>
    <dbReference type="NCBI Taxonomy" id="1259239"/>
    <lineage>
        <taxon>Bacteria</taxon>
        <taxon>Bacillati</taxon>
        <taxon>Actinomycetota</taxon>
        <taxon>Actinomycetes</taxon>
        <taxon>Micrococcales</taxon>
        <taxon>Microbacteriaceae</taxon>
        <taxon>Cryobacterium</taxon>
    </lineage>
</organism>
<reference evidence="1 2" key="1">
    <citation type="submission" date="2019-03" db="EMBL/GenBank/DDBJ databases">
        <title>Genomics of glacier-inhabiting Cryobacterium strains.</title>
        <authorList>
            <person name="Liu Q."/>
            <person name="Xin Y.-H."/>
        </authorList>
    </citation>
    <scope>NUCLEOTIDE SEQUENCE [LARGE SCALE GENOMIC DNA]</scope>
    <source>
        <strain evidence="1 2">TMT1-51</strain>
    </source>
</reference>
<protein>
    <submittedName>
        <fullName evidence="1">Uncharacterized protein</fullName>
    </submittedName>
</protein>
<dbReference type="RefSeq" id="WP_134425339.1">
    <property type="nucleotide sequence ID" value="NZ_SOHA01000039.1"/>
</dbReference>
<dbReference type="EMBL" id="SOHA01000039">
    <property type="protein sequence ID" value="TFD27469.1"/>
    <property type="molecule type" value="Genomic_DNA"/>
</dbReference>
<evidence type="ECO:0000313" key="2">
    <source>
        <dbReference type="Proteomes" id="UP000297472"/>
    </source>
</evidence>
<evidence type="ECO:0000313" key="1">
    <source>
        <dbReference type="EMBL" id="TFD27469.1"/>
    </source>
</evidence>
<comment type="caution">
    <text evidence="1">The sequence shown here is derived from an EMBL/GenBank/DDBJ whole genome shotgun (WGS) entry which is preliminary data.</text>
</comment>
<accession>A0A4Y8JWE8</accession>
<sequence>MSTEQEALRGVIGGVLRNASNYPPKVSARILGQDMGPLIDRTVDALISAGCRRQPAPPVLDTVEAMDALPAGSIVRYCTTTLATVSSSKTSEGWIVFGAQRPLSSGQLLDEAAELEVIVVFVPEVS</sequence>
<dbReference type="AlphaFoldDB" id="A0A4Y8JWE8"/>
<gene>
    <name evidence="1" type="ORF">E3T49_13070</name>
</gene>